<dbReference type="AlphaFoldDB" id="A0A9P6PSD8"/>
<name>A0A9P6PSD8_9FUNG</name>
<dbReference type="Proteomes" id="UP000726737">
    <property type="component" value="Unassembled WGS sequence"/>
</dbReference>
<keyword evidence="1" id="KW-0472">Membrane</keyword>
<accession>A0A9P6PSD8</accession>
<keyword evidence="1" id="KW-1133">Transmembrane helix</keyword>
<evidence type="ECO:0000256" key="1">
    <source>
        <dbReference type="SAM" id="Phobius"/>
    </source>
</evidence>
<keyword evidence="1" id="KW-0812">Transmembrane</keyword>
<evidence type="ECO:0000313" key="2">
    <source>
        <dbReference type="EMBL" id="KAG0251107.1"/>
    </source>
</evidence>
<proteinExistence type="predicted"/>
<gene>
    <name evidence="2" type="ORF">BG011_007832</name>
</gene>
<comment type="caution">
    <text evidence="2">The sequence shown here is derived from an EMBL/GenBank/DDBJ whole genome shotgun (WGS) entry which is preliminary data.</text>
</comment>
<protein>
    <submittedName>
        <fullName evidence="2">Uncharacterized protein</fullName>
    </submittedName>
</protein>
<sequence length="252" mass="28712">MTIIEGIYFGIMVSKLKSKLVSYCSNDPIPGPALPLMNGRILGLYPAIETKGTTNITRDCGKSHTLVGALYILIPGGWIVLHSAWVLTVVLYSKALRRQMPADEELAMTATMSQPIKPWKRHPRHGSNDNSMYKAEMWSAINHHHYHQPTNEMESRNYHLIDKPRSAFEDYQDCNSDVDDSCERIRTGNAGPLDASRSIRHDIPEDGKGWWIRQIEANPVHQALVLLRRLALRDCEVVQVLENVKIVRRRHQ</sequence>
<dbReference type="OrthoDB" id="2436331at2759"/>
<keyword evidence="3" id="KW-1185">Reference proteome</keyword>
<feature type="transmembrane region" description="Helical" evidence="1">
    <location>
        <begin position="69"/>
        <end position="92"/>
    </location>
</feature>
<dbReference type="EMBL" id="JAAAJA010000619">
    <property type="protein sequence ID" value="KAG0251107.1"/>
    <property type="molecule type" value="Genomic_DNA"/>
</dbReference>
<evidence type="ECO:0000313" key="3">
    <source>
        <dbReference type="Proteomes" id="UP000726737"/>
    </source>
</evidence>
<organism evidence="2 3">
    <name type="scientific">Mortierella polycephala</name>
    <dbReference type="NCBI Taxonomy" id="41804"/>
    <lineage>
        <taxon>Eukaryota</taxon>
        <taxon>Fungi</taxon>
        <taxon>Fungi incertae sedis</taxon>
        <taxon>Mucoromycota</taxon>
        <taxon>Mortierellomycotina</taxon>
        <taxon>Mortierellomycetes</taxon>
        <taxon>Mortierellales</taxon>
        <taxon>Mortierellaceae</taxon>
        <taxon>Mortierella</taxon>
    </lineage>
</organism>
<reference evidence="2" key="1">
    <citation type="journal article" date="2020" name="Fungal Divers.">
        <title>Resolving the Mortierellaceae phylogeny through synthesis of multi-gene phylogenetics and phylogenomics.</title>
        <authorList>
            <person name="Vandepol N."/>
            <person name="Liber J."/>
            <person name="Desiro A."/>
            <person name="Na H."/>
            <person name="Kennedy M."/>
            <person name="Barry K."/>
            <person name="Grigoriev I.V."/>
            <person name="Miller A.N."/>
            <person name="O'Donnell K."/>
            <person name="Stajich J.E."/>
            <person name="Bonito G."/>
        </authorList>
    </citation>
    <scope>NUCLEOTIDE SEQUENCE</scope>
    <source>
        <strain evidence="2">KOD948</strain>
    </source>
</reference>